<evidence type="ECO:0008006" key="4">
    <source>
        <dbReference type="Google" id="ProtNLM"/>
    </source>
</evidence>
<sequence length="333" mass="36295">MKAYLFVCLALFCTQVLAVPVNDLYRSQVVVTSQTDSARNDAIKAAMAQTLVRITGSSDAASAPALADLLKDPSPFLLSYRYEQEKGELVLYAAFDQRPLEQAVWQRGWPVWGSDRPTTLLWIAAEQGGQRDLVSDASSPLLAKALAEEGKVRGLPVLLPLWDLDDKLKLDVLDVWGRFREPVSDASSRYKAEQFVIAKASQDGAGFRVSWQLEGALPASGDSRGDSLELALKAMVDDMADRLAQSLAVKGQLSAQLTQLTLVGVGRAADYLQALDELKALAQVADANVDSVSGSQVVFSLQLRGDEEQLRQALTLSRHFEVGPDGQYHFVSR</sequence>
<dbReference type="STRING" id="745411.B3C1_04680"/>
<comment type="caution">
    <text evidence="2">The sequence shown here is derived from an EMBL/GenBank/DDBJ whole genome shotgun (WGS) entry which is preliminary data.</text>
</comment>
<dbReference type="InterPro" id="IPR018642">
    <property type="entry name" value="DUF2066"/>
</dbReference>
<evidence type="ECO:0000313" key="2">
    <source>
        <dbReference type="EMBL" id="EKE76174.1"/>
    </source>
</evidence>
<dbReference type="OrthoDB" id="6195299at2"/>
<evidence type="ECO:0000256" key="1">
    <source>
        <dbReference type="SAM" id="SignalP"/>
    </source>
</evidence>
<keyword evidence="1" id="KW-0732">Signal</keyword>
<organism evidence="2 3">
    <name type="scientific">Gallaecimonas xiamenensis 3-C-1</name>
    <dbReference type="NCBI Taxonomy" id="745411"/>
    <lineage>
        <taxon>Bacteria</taxon>
        <taxon>Pseudomonadati</taxon>
        <taxon>Pseudomonadota</taxon>
        <taxon>Gammaproteobacteria</taxon>
        <taxon>Enterobacterales</taxon>
        <taxon>Gallaecimonadaceae</taxon>
        <taxon>Gallaecimonas</taxon>
    </lineage>
</organism>
<dbReference type="Proteomes" id="UP000006755">
    <property type="component" value="Unassembled WGS sequence"/>
</dbReference>
<dbReference type="eggNOG" id="COG3249">
    <property type="taxonomic scope" value="Bacteria"/>
</dbReference>
<feature type="signal peptide" evidence="1">
    <location>
        <begin position="1"/>
        <end position="18"/>
    </location>
</feature>
<dbReference type="RefSeq" id="WP_008483254.1">
    <property type="nucleotide sequence ID" value="NZ_AMRI01000005.1"/>
</dbReference>
<gene>
    <name evidence="2" type="ORF">B3C1_04680</name>
</gene>
<proteinExistence type="predicted"/>
<dbReference type="AlphaFoldDB" id="K2K0E2"/>
<keyword evidence="3" id="KW-1185">Reference proteome</keyword>
<dbReference type="EMBL" id="AMRI01000005">
    <property type="protein sequence ID" value="EKE76174.1"/>
    <property type="molecule type" value="Genomic_DNA"/>
</dbReference>
<protein>
    <recommendedName>
        <fullName evidence="4">DUF2066 domain-containing protein</fullName>
    </recommendedName>
</protein>
<name>K2K0E2_9GAMM</name>
<reference evidence="2 3" key="1">
    <citation type="journal article" date="2012" name="J. Bacteriol.">
        <title>Genome Sequence of Gallaecimonas xiamenensis Type Strain 3-C-1.</title>
        <authorList>
            <person name="Lai Q."/>
            <person name="Wang L."/>
            <person name="Wang W."/>
            <person name="Shao Z."/>
        </authorList>
    </citation>
    <scope>NUCLEOTIDE SEQUENCE [LARGE SCALE GENOMIC DNA]</scope>
    <source>
        <strain evidence="2 3">3-C-1</strain>
    </source>
</reference>
<evidence type="ECO:0000313" key="3">
    <source>
        <dbReference type="Proteomes" id="UP000006755"/>
    </source>
</evidence>
<dbReference type="Pfam" id="PF09839">
    <property type="entry name" value="DUF2066"/>
    <property type="match status" value="1"/>
</dbReference>
<feature type="chain" id="PRO_5003859559" description="DUF2066 domain-containing protein" evidence="1">
    <location>
        <begin position="19"/>
        <end position="333"/>
    </location>
</feature>
<accession>K2K0E2</accession>